<dbReference type="InterPro" id="IPR023170">
    <property type="entry name" value="HhH_base_excis_C"/>
</dbReference>
<keyword evidence="6" id="KW-0408">Iron</keyword>
<keyword evidence="5" id="KW-0479">Metal-binding</keyword>
<dbReference type="InterPro" id="IPR011257">
    <property type="entry name" value="DNA_glycosylase"/>
</dbReference>
<dbReference type="SUPFAM" id="SSF48150">
    <property type="entry name" value="DNA-glycosylase"/>
    <property type="match status" value="1"/>
</dbReference>
<dbReference type="SMART" id="SM00478">
    <property type="entry name" value="ENDO3c"/>
    <property type="match status" value="1"/>
</dbReference>
<keyword evidence="7" id="KW-0411">Iron-sulfur</keyword>
<feature type="region of interest" description="Disordered" evidence="10">
    <location>
        <begin position="353"/>
        <end position="379"/>
    </location>
</feature>
<keyword evidence="8" id="KW-0238">DNA-binding</keyword>
<dbReference type="Pfam" id="PF15628">
    <property type="entry name" value="RRM_DME"/>
    <property type="match status" value="1"/>
</dbReference>
<dbReference type="EMBL" id="PKPP01006684">
    <property type="protein sequence ID" value="PWA55708.1"/>
    <property type="molecule type" value="Genomic_DNA"/>
</dbReference>
<feature type="domain" description="HhH-GPD" evidence="11">
    <location>
        <begin position="1080"/>
        <end position="1226"/>
    </location>
</feature>
<dbReference type="GO" id="GO:0003677">
    <property type="term" value="F:DNA binding"/>
    <property type="evidence" value="ECO:0007669"/>
    <property type="project" value="UniProtKB-KW"/>
</dbReference>
<evidence type="ECO:0000313" key="13">
    <source>
        <dbReference type="Proteomes" id="UP000245207"/>
    </source>
</evidence>
<feature type="compositionally biased region" description="Basic residues" evidence="10">
    <location>
        <begin position="222"/>
        <end position="231"/>
    </location>
</feature>
<dbReference type="FunFam" id="1.10.1670.10:FF:000004">
    <property type="entry name" value="DNA glycosylase/AP lyase ROS1"/>
    <property type="match status" value="1"/>
</dbReference>
<feature type="region of interest" description="Disordered" evidence="10">
    <location>
        <begin position="839"/>
        <end position="878"/>
    </location>
</feature>
<dbReference type="Proteomes" id="UP000245207">
    <property type="component" value="Unassembled WGS sequence"/>
</dbReference>
<comment type="similarity">
    <text evidence="3">Belongs to the DNA glycosylase family. DEMETER subfamily.</text>
</comment>
<comment type="cofactor">
    <cofactor evidence="1">
        <name>[4Fe-4S] cluster</name>
        <dbReference type="ChEBI" id="CHEBI:49883"/>
    </cofactor>
</comment>
<dbReference type="InterPro" id="IPR003651">
    <property type="entry name" value="Endonuclease3_FeS-loop_motif"/>
</dbReference>
<dbReference type="GO" id="GO:0003906">
    <property type="term" value="F:DNA-(apurinic or apyrimidinic site) endonuclease activity"/>
    <property type="evidence" value="ECO:0007669"/>
    <property type="project" value="UniProtKB-ARBA"/>
</dbReference>
<feature type="compositionally biased region" description="Basic and acidic residues" evidence="10">
    <location>
        <begin position="858"/>
        <end position="875"/>
    </location>
</feature>
<feature type="region of interest" description="Disordered" evidence="10">
    <location>
        <begin position="393"/>
        <end position="412"/>
    </location>
</feature>
<evidence type="ECO:0000256" key="5">
    <source>
        <dbReference type="ARBA" id="ARBA00022723"/>
    </source>
</evidence>
<feature type="compositionally biased region" description="Polar residues" evidence="10">
    <location>
        <begin position="188"/>
        <end position="200"/>
    </location>
</feature>
<dbReference type="GO" id="GO:0141166">
    <property type="term" value="P:chromosomal 5-methylcytosine DNA demethylation pathway"/>
    <property type="evidence" value="ECO:0007669"/>
    <property type="project" value="InterPro"/>
</dbReference>
<keyword evidence="13" id="KW-1185">Reference proteome</keyword>
<dbReference type="GO" id="GO:0046872">
    <property type="term" value="F:metal ion binding"/>
    <property type="evidence" value="ECO:0007669"/>
    <property type="project" value="UniProtKB-KW"/>
</dbReference>
<sequence>MGEGGEGSSSHEVYQADQVVHAPVTPGKLSGSDPNRVCKDWLGNPFDEAILEESSVKKSFSCSDGSLGSISQMNEMSGGMRSKFLMDEMWNSISCRDLLALADANKRNGSGNGGNVAETQHGDLQLNFRDFICDLNSPPEMVADSHVGTGLSLQFTPMTPDPARKGEHKQVAESDLVISNEDERTNLDEQSQSNVSTLVETNEDLEKGMTENANLNETPQPKQRRRKHRPKVVIEGQPKRVRKPKTPKPETPNPNGSSTGKRKYVRKKPIEKSSETLAGEEVGVTIDLTPKPNGSSTGKRKYVRKKPIEKSSDTLAGEEVRVTIDLTTDEKTKKTCKRKINFDEVEKGAEVVVESKEVGESESPSPITPSKTDLSHARSKKKTKAKCQINFLEETHDKGPSSVPSPNESNCSTSAGFSNVKEAQGSKQGFSSNFDRVKNLSENALGISSENLEAFLSRYTDYNSASIQDTQLPAVYKKQIFEKGQSSKTATTNREAPGMQSYRYMDAYGHLQNFSKKKTNAFTMVDGSIAFAGMTDGTYQQHTYMTSQTAGFQYSMSTNKKTKKTAMMPSFYRGHQIGYPDYRYHIMYDIEAMTKHFERLDINRQMVEQDRNAVIPYMSEYHEKNAMVLYQQHGSLVRYEGLFNPIKKTKPRPKVDLDDETTRVWRLLLEDINSQGVDGTDEDKAKWWEEERKVFRGRADSFIARMHLVQGDRRFSKWKGSVLDSVVGVFLTQNVTDVLSSSAFMSLASKFPLKSKSSSESVNEEIPIFSVKEPCQVDEELCPMMLQDTNSHKGKEVVNSTYTVDLNDNLESEVPELSEKDTVTYKKTVIDQTEVDIVSSQNSADTSPSSVYSSVVHTTERLESSSMDKSEDQKNRSNASVLGGCASFVELLHMQRPAMVNETYSQRQAEESMVCTPGSNSSEDARSPKEHELPNAFSLDDLEVRSFEVRKEIKLIQKNREECASEESGLSAESACQATIQMVKTVSSQESAKSCNDCEVHELLDVTNVSVKTSQASECNHTIEASGETPHKVVKSKLKVHGGHQIVNVDEGSSQVKKQKPGKKQIKVDWDNLRLEAEVKQKREKTADTMDSLDYEAVKNADVHEVADAIKDRGMQNNLAGRIKDMLDRLVRDHGSIDLEWLRDVPPDKAKEYLLSIRGLGLKSVECIRLLSLHHLAFPVDTNVGRIAVRLGWVPLQPLPESLQLHLLELYPYLETIQQYLWPRLCKLDQKTLYELHYQMITFGKVFCTKTKPNCNACPMRGECRHFASAFASARLTLPGPEESLTKNRTGQRAIGMSDQHQLSLPRSSEQPQQLSKALNCNPIIEEPATLGPIVEIPATPGPAIEERTSIEPVVEMPASPEPEEQIQQELDIEEFCEDPEEIPMIKLNMEEFTQTLQTYMEKHMQLEEGDMSKAIVAITSEAASIPTPKLKNVSQLRTEHHVYELPDSHCLLEGFDRREPDDPSPYLFAIWTPGETPDSFQPPEGKCRSQESGVLCNDETCFFCSSTREANSKTVRGTILIPCRTATRGSFPLNGTYFQVNEVFADHASSINPIDVPRSWLWNLPRRTVYFGTSVPTIFKGLTTEAIQYCFWRGFVCVRGFDQKTRAPRPLMARLHFPASKRAKAKADEKDKLKK</sequence>
<name>A0A2U1M370_ARTAN</name>
<evidence type="ECO:0000256" key="1">
    <source>
        <dbReference type="ARBA" id="ARBA00001966"/>
    </source>
</evidence>
<feature type="region of interest" description="Disordered" evidence="10">
    <location>
        <begin position="153"/>
        <end position="305"/>
    </location>
</feature>
<dbReference type="InterPro" id="IPR028925">
    <property type="entry name" value="RRM_DME"/>
</dbReference>
<keyword evidence="4" id="KW-0004">4Fe-4S</keyword>
<evidence type="ECO:0000256" key="9">
    <source>
        <dbReference type="ARBA" id="ARBA00023242"/>
    </source>
</evidence>
<evidence type="ECO:0000256" key="2">
    <source>
        <dbReference type="ARBA" id="ARBA00004123"/>
    </source>
</evidence>
<evidence type="ECO:0000256" key="8">
    <source>
        <dbReference type="ARBA" id="ARBA00023125"/>
    </source>
</evidence>
<dbReference type="Gene3D" id="1.10.1670.10">
    <property type="entry name" value="Helix-hairpin-Helix base-excision DNA repair enzymes (C-terminal)"/>
    <property type="match status" value="1"/>
</dbReference>
<dbReference type="Gene3D" id="1.10.340.30">
    <property type="entry name" value="Hypothetical protein, domain 2"/>
    <property type="match status" value="1"/>
</dbReference>
<protein>
    <submittedName>
        <fullName evidence="12">DNA glycosylase</fullName>
    </submittedName>
</protein>
<dbReference type="InterPro" id="IPR028924">
    <property type="entry name" value="Perm-CXXC"/>
</dbReference>
<feature type="region of interest" description="Disordered" evidence="10">
    <location>
        <begin position="911"/>
        <end position="931"/>
    </location>
</feature>
<feature type="compositionally biased region" description="Polar residues" evidence="10">
    <location>
        <begin position="402"/>
        <end position="412"/>
    </location>
</feature>
<organism evidence="12 13">
    <name type="scientific">Artemisia annua</name>
    <name type="common">Sweet wormwood</name>
    <dbReference type="NCBI Taxonomy" id="35608"/>
    <lineage>
        <taxon>Eukaryota</taxon>
        <taxon>Viridiplantae</taxon>
        <taxon>Streptophyta</taxon>
        <taxon>Embryophyta</taxon>
        <taxon>Tracheophyta</taxon>
        <taxon>Spermatophyta</taxon>
        <taxon>Magnoliopsida</taxon>
        <taxon>eudicotyledons</taxon>
        <taxon>Gunneridae</taxon>
        <taxon>Pentapetalae</taxon>
        <taxon>asterids</taxon>
        <taxon>campanulids</taxon>
        <taxon>Asterales</taxon>
        <taxon>Asteraceae</taxon>
        <taxon>Asteroideae</taxon>
        <taxon>Anthemideae</taxon>
        <taxon>Artemisiinae</taxon>
        <taxon>Artemisia</taxon>
    </lineage>
</organism>
<evidence type="ECO:0000256" key="6">
    <source>
        <dbReference type="ARBA" id="ARBA00023004"/>
    </source>
</evidence>
<evidence type="ECO:0000259" key="11">
    <source>
        <dbReference type="SMART" id="SM00478"/>
    </source>
</evidence>
<dbReference type="PANTHER" id="PTHR46213">
    <property type="entry name" value="TRANSCRIPTIONAL ACTIVATOR DEMETER"/>
    <property type="match status" value="1"/>
</dbReference>
<keyword evidence="9" id="KW-0539">Nucleus</keyword>
<evidence type="ECO:0000256" key="7">
    <source>
        <dbReference type="ARBA" id="ARBA00023014"/>
    </source>
</evidence>
<gene>
    <name evidence="12" type="ORF">CTI12_AA425420</name>
</gene>
<dbReference type="GO" id="GO:0019104">
    <property type="term" value="F:DNA N-glycosylase activity"/>
    <property type="evidence" value="ECO:0007669"/>
    <property type="project" value="InterPro"/>
</dbReference>
<evidence type="ECO:0000256" key="3">
    <source>
        <dbReference type="ARBA" id="ARBA00005646"/>
    </source>
</evidence>
<comment type="subcellular location">
    <subcellularLocation>
        <location evidence="2">Nucleus</location>
    </subcellularLocation>
</comment>
<dbReference type="InterPro" id="IPR044811">
    <property type="entry name" value="DME/ROS1"/>
</dbReference>
<comment type="caution">
    <text evidence="12">The sequence shown here is derived from an EMBL/GenBank/DDBJ whole genome shotgun (WGS) entry which is preliminary data.</text>
</comment>
<dbReference type="GO" id="GO:0051539">
    <property type="term" value="F:4 iron, 4 sulfur cluster binding"/>
    <property type="evidence" value="ECO:0007669"/>
    <property type="project" value="UniProtKB-KW"/>
</dbReference>
<evidence type="ECO:0000256" key="4">
    <source>
        <dbReference type="ARBA" id="ARBA00022485"/>
    </source>
</evidence>
<feature type="compositionally biased region" description="Basic and acidic residues" evidence="10">
    <location>
        <begin position="162"/>
        <end position="172"/>
    </location>
</feature>
<dbReference type="SMART" id="SM00525">
    <property type="entry name" value="FES"/>
    <property type="match status" value="1"/>
</dbReference>
<evidence type="ECO:0000313" key="12">
    <source>
        <dbReference type="EMBL" id="PWA55708.1"/>
    </source>
</evidence>
<feature type="compositionally biased region" description="Polar residues" evidence="10">
    <location>
        <begin position="839"/>
        <end position="857"/>
    </location>
</feature>
<dbReference type="Pfam" id="PF15629">
    <property type="entry name" value="Perm-CXXC"/>
    <property type="match status" value="1"/>
</dbReference>
<dbReference type="PANTHER" id="PTHR46213:SF13">
    <property type="entry name" value="DEMETER-LIKE PROTEIN 2-RELATED"/>
    <property type="match status" value="1"/>
</dbReference>
<accession>A0A2U1M370</accession>
<dbReference type="InterPro" id="IPR003265">
    <property type="entry name" value="HhH-GPD_domain"/>
</dbReference>
<evidence type="ECO:0000256" key="10">
    <source>
        <dbReference type="SAM" id="MobiDB-lite"/>
    </source>
</evidence>
<dbReference type="GO" id="GO:0005634">
    <property type="term" value="C:nucleus"/>
    <property type="evidence" value="ECO:0007669"/>
    <property type="project" value="UniProtKB-SubCell"/>
</dbReference>
<dbReference type="GO" id="GO:0006284">
    <property type="term" value="P:base-excision repair"/>
    <property type="evidence" value="ECO:0007669"/>
    <property type="project" value="InterPro"/>
</dbReference>
<reference evidence="12 13" key="1">
    <citation type="journal article" date="2018" name="Mol. Plant">
        <title>The genome of Artemisia annua provides insight into the evolution of Asteraceae family and artemisinin biosynthesis.</title>
        <authorList>
            <person name="Shen Q."/>
            <person name="Zhang L."/>
            <person name="Liao Z."/>
            <person name="Wang S."/>
            <person name="Yan T."/>
            <person name="Shi P."/>
            <person name="Liu M."/>
            <person name="Fu X."/>
            <person name="Pan Q."/>
            <person name="Wang Y."/>
            <person name="Lv Z."/>
            <person name="Lu X."/>
            <person name="Zhang F."/>
            <person name="Jiang W."/>
            <person name="Ma Y."/>
            <person name="Chen M."/>
            <person name="Hao X."/>
            <person name="Li L."/>
            <person name="Tang Y."/>
            <person name="Lv G."/>
            <person name="Zhou Y."/>
            <person name="Sun X."/>
            <person name="Brodelius P.E."/>
            <person name="Rose J.K.C."/>
            <person name="Tang K."/>
        </authorList>
    </citation>
    <scope>NUCLEOTIDE SEQUENCE [LARGE SCALE GENOMIC DNA]</scope>
    <source>
        <strain evidence="13">cv. Huhao1</strain>
        <tissue evidence="12">Leaf</tissue>
    </source>
</reference>
<proteinExistence type="inferred from homology"/>
<dbReference type="OrthoDB" id="5607at2759"/>
<dbReference type="CDD" id="cd00056">
    <property type="entry name" value="ENDO3c"/>
    <property type="match status" value="1"/>
</dbReference>
<dbReference type="GO" id="GO:0035514">
    <property type="term" value="F:DNA demethylase activity"/>
    <property type="evidence" value="ECO:0007669"/>
    <property type="project" value="InterPro"/>
</dbReference>